<proteinExistence type="predicted"/>
<feature type="compositionally biased region" description="Basic and acidic residues" evidence="1">
    <location>
        <begin position="57"/>
        <end position="66"/>
    </location>
</feature>
<protein>
    <recommendedName>
        <fullName evidence="5">Cell division protein FtsL</fullName>
    </recommendedName>
</protein>
<feature type="region of interest" description="Disordered" evidence="1">
    <location>
        <begin position="1"/>
        <end position="66"/>
    </location>
</feature>
<organism evidence="3 4">
    <name type="scientific">Prauserella flavalba</name>
    <dbReference type="NCBI Taxonomy" id="1477506"/>
    <lineage>
        <taxon>Bacteria</taxon>
        <taxon>Bacillati</taxon>
        <taxon>Actinomycetota</taxon>
        <taxon>Actinomycetes</taxon>
        <taxon>Pseudonocardiales</taxon>
        <taxon>Pseudonocardiaceae</taxon>
        <taxon>Prauserella</taxon>
    </lineage>
</organism>
<comment type="caution">
    <text evidence="3">The sequence shown here is derived from an EMBL/GenBank/DDBJ whole genome shotgun (WGS) entry which is preliminary data.</text>
</comment>
<dbReference type="Proteomes" id="UP000247892">
    <property type="component" value="Unassembled WGS sequence"/>
</dbReference>
<evidence type="ECO:0000313" key="4">
    <source>
        <dbReference type="Proteomes" id="UP000247892"/>
    </source>
</evidence>
<evidence type="ECO:0000313" key="3">
    <source>
        <dbReference type="EMBL" id="PXY30676.1"/>
    </source>
</evidence>
<feature type="compositionally biased region" description="Low complexity" evidence="1">
    <location>
        <begin position="1"/>
        <end position="39"/>
    </location>
</feature>
<dbReference type="EMBL" id="MASU01000007">
    <property type="protein sequence ID" value="PXY30676.1"/>
    <property type="molecule type" value="Genomic_DNA"/>
</dbReference>
<sequence length="249" mass="26640">MTAPARTRTRTRTQSTSRTRQRPRATTTAAPEAPETGGAPRRRSSAAERAYARRAQRAQELRREAAPEQGVPRLRLRLRWPRSRASFVLLLMALMAAGVATTLGLSTQAIADSYRLEELRQGNAHLAEYSEQLQREVASAESPSSLAERAKALGMVPGGNPARIVVNEDGSIRVVGEPTEATAPAPPPEPEPDPDPAGPPPAQQGQQGQQGQPQGQQGQNPEESRDQQAGERQDAGGQAENAAAGQVQE</sequence>
<dbReference type="OrthoDB" id="4555900at2"/>
<evidence type="ECO:0000256" key="2">
    <source>
        <dbReference type="SAM" id="Phobius"/>
    </source>
</evidence>
<feature type="region of interest" description="Disordered" evidence="1">
    <location>
        <begin position="178"/>
        <end position="249"/>
    </location>
</feature>
<reference evidence="3 4" key="1">
    <citation type="submission" date="2016-07" db="EMBL/GenBank/DDBJ databases">
        <title>Draft genome sequence of Prauserella sp. YIM 121212, isolated from alkaline soil.</title>
        <authorList>
            <person name="Ruckert C."/>
            <person name="Albersmeier A."/>
            <person name="Jiang C.-L."/>
            <person name="Jiang Y."/>
            <person name="Kalinowski J."/>
            <person name="Schneider O."/>
            <person name="Winkler A."/>
            <person name="Zotchev S.B."/>
        </authorList>
    </citation>
    <scope>NUCLEOTIDE SEQUENCE [LARGE SCALE GENOMIC DNA]</scope>
    <source>
        <strain evidence="3 4">YIM 121212</strain>
    </source>
</reference>
<feature type="compositionally biased region" description="Low complexity" evidence="1">
    <location>
        <begin position="235"/>
        <end position="249"/>
    </location>
</feature>
<evidence type="ECO:0000256" key="1">
    <source>
        <dbReference type="SAM" id="MobiDB-lite"/>
    </source>
</evidence>
<evidence type="ECO:0008006" key="5">
    <source>
        <dbReference type="Google" id="ProtNLM"/>
    </source>
</evidence>
<gene>
    <name evidence="3" type="ORF">BA062_19205</name>
</gene>
<keyword evidence="4" id="KW-1185">Reference proteome</keyword>
<name>A0A318M7C0_9PSEU</name>
<dbReference type="RefSeq" id="WP_110338722.1">
    <property type="nucleotide sequence ID" value="NZ_JBHVKT010000055.1"/>
</dbReference>
<feature type="compositionally biased region" description="Basic and acidic residues" evidence="1">
    <location>
        <begin position="222"/>
        <end position="234"/>
    </location>
</feature>
<keyword evidence="2" id="KW-0812">Transmembrane</keyword>
<accession>A0A318M7C0</accession>
<dbReference type="AlphaFoldDB" id="A0A318M7C0"/>
<feature type="compositionally biased region" description="Low complexity" evidence="1">
    <location>
        <begin position="203"/>
        <end position="221"/>
    </location>
</feature>
<feature type="compositionally biased region" description="Pro residues" evidence="1">
    <location>
        <begin position="184"/>
        <end position="202"/>
    </location>
</feature>
<keyword evidence="2" id="KW-0472">Membrane</keyword>
<keyword evidence="2" id="KW-1133">Transmembrane helix</keyword>
<feature type="transmembrane region" description="Helical" evidence="2">
    <location>
        <begin position="85"/>
        <end position="105"/>
    </location>
</feature>